<dbReference type="InterPro" id="IPR026444">
    <property type="entry name" value="Secre_tail"/>
</dbReference>
<keyword evidence="4" id="KW-1185">Reference proteome</keyword>
<accession>A0A2S7SSB5</accession>
<protein>
    <recommendedName>
        <fullName evidence="2">Secretion system C-terminal sorting domain-containing protein</fullName>
    </recommendedName>
</protein>
<organism evidence="3 4">
    <name type="scientific">Flavipsychrobacter stenotrophus</name>
    <dbReference type="NCBI Taxonomy" id="2077091"/>
    <lineage>
        <taxon>Bacteria</taxon>
        <taxon>Pseudomonadati</taxon>
        <taxon>Bacteroidota</taxon>
        <taxon>Chitinophagia</taxon>
        <taxon>Chitinophagales</taxon>
        <taxon>Chitinophagaceae</taxon>
        <taxon>Flavipsychrobacter</taxon>
    </lineage>
</organism>
<evidence type="ECO:0000313" key="3">
    <source>
        <dbReference type="EMBL" id="PQJ09790.1"/>
    </source>
</evidence>
<feature type="signal peptide" evidence="1">
    <location>
        <begin position="1"/>
        <end position="19"/>
    </location>
</feature>
<evidence type="ECO:0000259" key="2">
    <source>
        <dbReference type="Pfam" id="PF18962"/>
    </source>
</evidence>
<dbReference type="Proteomes" id="UP000239872">
    <property type="component" value="Unassembled WGS sequence"/>
</dbReference>
<proteinExistence type="predicted"/>
<feature type="domain" description="Secretion system C-terminal sorting" evidence="2">
    <location>
        <begin position="569"/>
        <end position="642"/>
    </location>
</feature>
<dbReference type="OrthoDB" id="740055at2"/>
<reference evidence="3 4" key="1">
    <citation type="submission" date="2018-01" db="EMBL/GenBank/DDBJ databases">
        <title>A novel member of the phylum Bacteroidetes isolated from glacier ice.</title>
        <authorList>
            <person name="Liu Q."/>
            <person name="Xin Y.-H."/>
        </authorList>
    </citation>
    <scope>NUCLEOTIDE SEQUENCE [LARGE SCALE GENOMIC DNA]</scope>
    <source>
        <strain evidence="3 4">RB1R16</strain>
    </source>
</reference>
<gene>
    <name evidence="3" type="ORF">CJD36_017850</name>
</gene>
<sequence>MKKLLLLASICAIGGAANAQFVARHTGSPVLPITKKMVDLSGPIVTSTPARHAAAKTTAPAFYTQDFNGGLPSGWTTGVISGPGTWHHTTVASTSSFHLAALASTTAANGWMIFDSDSLGAACGTCAPAGWMQTDAINCAAHTTVRLNFQELYRKYNDSCVIWVSTSPTFTTYTRFPVSFNNSLATNVSTVNPKTLHINITSAAASSATVYIRFVHYGYPAGSYSWSVDDMTLSEVDPHDVDAHASFLYNPQATAYNSSMFTTPLQFVDSIYPVILLSNQGANVESPIVGAQIYNSATAVYTQTMPYAGLAVGAEDSIVQFPGFKPTAMGNYSVPMGANITGDADLTNNVDSSFFTVSDTTWMVNSGKVSGSYYLHRVSPAQSYLQGARFDVPSTAVGDTVSGFGVAFASTSVPTTGSASVSVQLYSVQQAGTNWNFVATSVSKPILASDISSTTSTVWAYFAIDPVASGGVAQFILQPGTTYAAVAQINGVTTDLLVLSSASPNATGFASYFGQSDSSLNDGGNASFGLANVATGLTSVPMVRMYFSNIGTVGVNDINKVAILTKATPNPATSDFTVSFTQAVPAAAVVSITNTVGQVVATQNVAATTSGSTTFSTANLPAGVYFYSVNADGGRATGRIVVAH</sequence>
<keyword evidence="1" id="KW-0732">Signal</keyword>
<evidence type="ECO:0000313" key="4">
    <source>
        <dbReference type="Proteomes" id="UP000239872"/>
    </source>
</evidence>
<evidence type="ECO:0000256" key="1">
    <source>
        <dbReference type="SAM" id="SignalP"/>
    </source>
</evidence>
<name>A0A2S7SSB5_9BACT</name>
<comment type="caution">
    <text evidence="3">The sequence shown here is derived from an EMBL/GenBank/DDBJ whole genome shotgun (WGS) entry which is preliminary data.</text>
</comment>
<dbReference type="RefSeq" id="WP_105040562.1">
    <property type="nucleotide sequence ID" value="NZ_PPSL01000005.1"/>
</dbReference>
<dbReference type="NCBIfam" id="TIGR04183">
    <property type="entry name" value="Por_Secre_tail"/>
    <property type="match status" value="1"/>
</dbReference>
<feature type="chain" id="PRO_5015503560" description="Secretion system C-terminal sorting domain-containing protein" evidence="1">
    <location>
        <begin position="20"/>
        <end position="644"/>
    </location>
</feature>
<dbReference type="EMBL" id="PPSL01000005">
    <property type="protein sequence ID" value="PQJ09790.1"/>
    <property type="molecule type" value="Genomic_DNA"/>
</dbReference>
<dbReference type="AlphaFoldDB" id="A0A2S7SSB5"/>
<dbReference type="Pfam" id="PF18962">
    <property type="entry name" value="Por_Secre_tail"/>
    <property type="match status" value="1"/>
</dbReference>